<proteinExistence type="inferred from homology"/>
<keyword evidence="4" id="KW-0175">Coiled coil</keyword>
<gene>
    <name evidence="8" type="ORF">G2W53_002264</name>
</gene>
<comment type="similarity">
    <text evidence="2">Belongs to the MYB-CC family.</text>
</comment>
<evidence type="ECO:0000259" key="7">
    <source>
        <dbReference type="PROSITE" id="PS51294"/>
    </source>
</evidence>
<dbReference type="InterPro" id="IPR046955">
    <property type="entry name" value="PHR1-like"/>
</dbReference>
<dbReference type="GO" id="GO:0003700">
    <property type="term" value="F:DNA-binding transcription factor activity"/>
    <property type="evidence" value="ECO:0007669"/>
    <property type="project" value="InterPro"/>
</dbReference>
<protein>
    <submittedName>
        <fullName evidence="8">Myb family transcription factor PHL7-like</fullName>
    </submittedName>
</protein>
<dbReference type="NCBIfam" id="TIGR01557">
    <property type="entry name" value="myb_SHAQKYF"/>
    <property type="match status" value="1"/>
</dbReference>
<keyword evidence="3" id="KW-0805">Transcription regulation</keyword>
<dbReference type="InterPro" id="IPR017930">
    <property type="entry name" value="Myb_dom"/>
</dbReference>
<dbReference type="InterPro" id="IPR006447">
    <property type="entry name" value="Myb_dom_plants"/>
</dbReference>
<reference evidence="8" key="1">
    <citation type="submission" date="2020-09" db="EMBL/GenBank/DDBJ databases">
        <title>Genome-Enabled Discovery of Anthraquinone Biosynthesis in Senna tora.</title>
        <authorList>
            <person name="Kang S.-H."/>
            <person name="Pandey R.P."/>
            <person name="Lee C.-M."/>
            <person name="Sim J.-S."/>
            <person name="Jeong J.-T."/>
            <person name="Choi B.-S."/>
            <person name="Jung M."/>
            <person name="Ginzburg D."/>
            <person name="Zhao K."/>
            <person name="Won S.Y."/>
            <person name="Oh T.-J."/>
            <person name="Yu Y."/>
            <person name="Kim N.-H."/>
            <person name="Lee O.R."/>
            <person name="Lee T.-H."/>
            <person name="Bashyal P."/>
            <person name="Kim T.-S."/>
            <person name="Lee W.-H."/>
            <person name="Kawkins C."/>
            <person name="Kim C.-K."/>
            <person name="Kim J.S."/>
            <person name="Ahn B.O."/>
            <person name="Rhee S.Y."/>
            <person name="Sohng J.K."/>
        </authorList>
    </citation>
    <scope>NUCLEOTIDE SEQUENCE</scope>
    <source>
        <tissue evidence="8">Leaf</tissue>
    </source>
</reference>
<dbReference type="GO" id="GO:0005634">
    <property type="term" value="C:nucleus"/>
    <property type="evidence" value="ECO:0007669"/>
    <property type="project" value="UniProtKB-SubCell"/>
</dbReference>
<dbReference type="AlphaFoldDB" id="A0A834XJJ5"/>
<evidence type="ECO:0000256" key="4">
    <source>
        <dbReference type="ARBA" id="ARBA00023054"/>
    </source>
</evidence>
<dbReference type="Proteomes" id="UP000634136">
    <property type="component" value="Unassembled WGS sequence"/>
</dbReference>
<comment type="subcellular location">
    <subcellularLocation>
        <location evidence="1">Nucleus</location>
    </subcellularLocation>
</comment>
<keyword evidence="6" id="KW-0539">Nucleus</keyword>
<name>A0A834XJJ5_9FABA</name>
<dbReference type="Pfam" id="PF00249">
    <property type="entry name" value="Myb_DNA-binding"/>
    <property type="match status" value="1"/>
</dbReference>
<dbReference type="Gene3D" id="1.10.10.60">
    <property type="entry name" value="Homeodomain-like"/>
    <property type="match status" value="1"/>
</dbReference>
<dbReference type="OrthoDB" id="551907at2759"/>
<dbReference type="InterPro" id="IPR025756">
    <property type="entry name" value="Myb_CC_LHEQLE"/>
</dbReference>
<dbReference type="Pfam" id="PF14379">
    <property type="entry name" value="Myb_CC_LHEQLE"/>
    <property type="match status" value="1"/>
</dbReference>
<dbReference type="SUPFAM" id="SSF46689">
    <property type="entry name" value="Homeodomain-like"/>
    <property type="match status" value="1"/>
</dbReference>
<dbReference type="InterPro" id="IPR001005">
    <property type="entry name" value="SANT/Myb"/>
</dbReference>
<evidence type="ECO:0000313" key="9">
    <source>
        <dbReference type="Proteomes" id="UP000634136"/>
    </source>
</evidence>
<keyword evidence="5" id="KW-0804">Transcription</keyword>
<dbReference type="PANTHER" id="PTHR31499:SF79">
    <property type="entry name" value="HTH MYB-TYPE DOMAIN-CONTAINING PROTEIN"/>
    <property type="match status" value="1"/>
</dbReference>
<evidence type="ECO:0000256" key="1">
    <source>
        <dbReference type="ARBA" id="ARBA00004123"/>
    </source>
</evidence>
<evidence type="ECO:0000256" key="6">
    <source>
        <dbReference type="ARBA" id="ARBA00023242"/>
    </source>
</evidence>
<accession>A0A834XJJ5</accession>
<feature type="domain" description="HTH myb-type" evidence="7">
    <location>
        <begin position="18"/>
        <end position="76"/>
    </location>
</feature>
<dbReference type="GO" id="GO:0003677">
    <property type="term" value="F:DNA binding"/>
    <property type="evidence" value="ECO:0007669"/>
    <property type="project" value="InterPro"/>
</dbReference>
<dbReference type="PANTHER" id="PTHR31499">
    <property type="entry name" value="MYB FAMILY TRANSCRIPTION FACTOR PHL11"/>
    <property type="match status" value="1"/>
</dbReference>
<comment type="caution">
    <text evidence="8">The sequence shown here is derived from an EMBL/GenBank/DDBJ whole genome shotgun (WGS) entry which is preliminary data.</text>
</comment>
<evidence type="ECO:0000256" key="5">
    <source>
        <dbReference type="ARBA" id="ARBA00023163"/>
    </source>
</evidence>
<keyword evidence="9" id="KW-1185">Reference proteome</keyword>
<dbReference type="EMBL" id="JAAIUW010000001">
    <property type="protein sequence ID" value="KAF7845359.1"/>
    <property type="molecule type" value="Genomic_DNA"/>
</dbReference>
<organism evidence="8 9">
    <name type="scientific">Senna tora</name>
    <dbReference type="NCBI Taxonomy" id="362788"/>
    <lineage>
        <taxon>Eukaryota</taxon>
        <taxon>Viridiplantae</taxon>
        <taxon>Streptophyta</taxon>
        <taxon>Embryophyta</taxon>
        <taxon>Tracheophyta</taxon>
        <taxon>Spermatophyta</taxon>
        <taxon>Magnoliopsida</taxon>
        <taxon>eudicotyledons</taxon>
        <taxon>Gunneridae</taxon>
        <taxon>Pentapetalae</taxon>
        <taxon>rosids</taxon>
        <taxon>fabids</taxon>
        <taxon>Fabales</taxon>
        <taxon>Fabaceae</taxon>
        <taxon>Caesalpinioideae</taxon>
        <taxon>Cassia clade</taxon>
        <taxon>Senna</taxon>
    </lineage>
</organism>
<evidence type="ECO:0000256" key="2">
    <source>
        <dbReference type="ARBA" id="ARBA00006783"/>
    </source>
</evidence>
<dbReference type="InterPro" id="IPR009057">
    <property type="entry name" value="Homeodomain-like_sf"/>
</dbReference>
<dbReference type="PROSITE" id="PS51294">
    <property type="entry name" value="HTH_MYB"/>
    <property type="match status" value="1"/>
</dbReference>
<evidence type="ECO:0000313" key="8">
    <source>
        <dbReference type="EMBL" id="KAF7845359.1"/>
    </source>
</evidence>
<evidence type="ECO:0000256" key="3">
    <source>
        <dbReference type="ARBA" id="ARBA00023015"/>
    </source>
</evidence>
<sequence>MASINNNPSSCDASAKERLRWTQQLHDMFVEAVNRLGGPDRATPKSIVKEMKAMGESGITIYHVKSHLQKYRISKLIPESTTKGGKPERRSISDILPNFSTLTALQLNEALQMQMESQKRLNDQLEVQKSLKLKMEAQGRYLERMGENLEKRGIVIPTRHYYGKNYSTKALIMGIGASSLPCLSSEESLSDNINNNNYVTKNNKRQRSSSVVMKEGISVNFPSSMDNLITASSSSSVPSEYFCNNQQSNNWDLISWNQLAAASCSSPMLPTFLF</sequence>